<feature type="signal peptide" evidence="13">
    <location>
        <begin position="1"/>
        <end position="19"/>
    </location>
</feature>
<keyword evidence="15" id="KW-1185">Reference proteome</keyword>
<dbReference type="PANTHER" id="PTHR31120">
    <property type="entry name" value="METALLOPROTEASE TIKI"/>
    <property type="match status" value="1"/>
</dbReference>
<protein>
    <submittedName>
        <fullName evidence="14">TraB/GumN family protein</fullName>
    </submittedName>
</protein>
<evidence type="ECO:0000256" key="3">
    <source>
        <dbReference type="ARBA" id="ARBA00004479"/>
    </source>
</evidence>
<evidence type="ECO:0000256" key="7">
    <source>
        <dbReference type="ARBA" id="ARBA00022729"/>
    </source>
</evidence>
<evidence type="ECO:0000313" key="14">
    <source>
        <dbReference type="EMBL" id="TRW23133.1"/>
    </source>
</evidence>
<dbReference type="OrthoDB" id="9798714at2"/>
<evidence type="ECO:0000256" key="11">
    <source>
        <dbReference type="ARBA" id="ARBA00023136"/>
    </source>
</evidence>
<accession>A0A552UY33</accession>
<name>A0A552UY33_9FLAO</name>
<comment type="subcellular location">
    <subcellularLocation>
        <location evidence="3">Membrane</location>
        <topology evidence="3">Single-pass type I membrane protein</topology>
    </subcellularLocation>
</comment>
<comment type="cofactor">
    <cofactor evidence="2">
        <name>Co(2+)</name>
        <dbReference type="ChEBI" id="CHEBI:48828"/>
    </cofactor>
</comment>
<keyword evidence="8" id="KW-0378">Hydrolase</keyword>
<dbReference type="InterPro" id="IPR040230">
    <property type="entry name" value="TIKI1/2-like"/>
</dbReference>
<evidence type="ECO:0000256" key="4">
    <source>
        <dbReference type="ARBA" id="ARBA00022670"/>
    </source>
</evidence>
<keyword evidence="4" id="KW-0645">Protease</keyword>
<dbReference type="PANTHER" id="PTHR31120:SF6">
    <property type="entry name" value="METALLOPROTEASE TIKI HOMOLOG"/>
    <property type="match status" value="1"/>
</dbReference>
<dbReference type="InterPro" id="IPR002816">
    <property type="entry name" value="TraB/PrgY/GumN_fam"/>
</dbReference>
<keyword evidence="7 13" id="KW-0732">Signal</keyword>
<dbReference type="Pfam" id="PF01963">
    <property type="entry name" value="TraB_PrgY_gumN"/>
    <property type="match status" value="1"/>
</dbReference>
<dbReference type="GO" id="GO:0004222">
    <property type="term" value="F:metalloendopeptidase activity"/>
    <property type="evidence" value="ECO:0007669"/>
    <property type="project" value="TreeGrafter"/>
</dbReference>
<keyword evidence="10" id="KW-0482">Metalloprotease</keyword>
<evidence type="ECO:0000256" key="2">
    <source>
        <dbReference type="ARBA" id="ARBA00001941"/>
    </source>
</evidence>
<keyword evidence="11" id="KW-0472">Membrane</keyword>
<feature type="chain" id="PRO_5022156731" evidence="13">
    <location>
        <begin position="20"/>
        <end position="285"/>
    </location>
</feature>
<evidence type="ECO:0000256" key="1">
    <source>
        <dbReference type="ARBA" id="ARBA00001936"/>
    </source>
</evidence>
<evidence type="ECO:0000256" key="10">
    <source>
        <dbReference type="ARBA" id="ARBA00023049"/>
    </source>
</evidence>
<keyword evidence="9" id="KW-1133">Transmembrane helix</keyword>
<keyword evidence="5" id="KW-0812">Transmembrane</keyword>
<gene>
    <name evidence="14" type="ORF">FMM05_15695</name>
</gene>
<evidence type="ECO:0000313" key="15">
    <source>
        <dbReference type="Proteomes" id="UP000320643"/>
    </source>
</evidence>
<dbReference type="RefSeq" id="WP_143374346.1">
    <property type="nucleotide sequence ID" value="NZ_VJVZ01000010.1"/>
</dbReference>
<dbReference type="CDD" id="cd14789">
    <property type="entry name" value="Tiki"/>
    <property type="match status" value="1"/>
</dbReference>
<dbReference type="GO" id="GO:0030178">
    <property type="term" value="P:negative regulation of Wnt signaling pathway"/>
    <property type="evidence" value="ECO:0007669"/>
    <property type="project" value="InterPro"/>
</dbReference>
<reference evidence="14 15" key="1">
    <citation type="submission" date="2019-07" db="EMBL/GenBank/DDBJ databases">
        <title>Flavobacterium sp. nov., isolated from glacier ice.</title>
        <authorList>
            <person name="Liu Q."/>
            <person name="Xin Y.-H."/>
        </authorList>
    </citation>
    <scope>NUCLEOTIDE SEQUENCE [LARGE SCALE GENOMIC DNA]</scope>
    <source>
        <strain evidence="14 15">ZT4R6</strain>
    </source>
</reference>
<dbReference type="GO" id="GO:0016020">
    <property type="term" value="C:membrane"/>
    <property type="evidence" value="ECO:0007669"/>
    <property type="project" value="UniProtKB-SubCell"/>
</dbReference>
<evidence type="ECO:0000256" key="13">
    <source>
        <dbReference type="SAM" id="SignalP"/>
    </source>
</evidence>
<evidence type="ECO:0000256" key="6">
    <source>
        <dbReference type="ARBA" id="ARBA00022723"/>
    </source>
</evidence>
<dbReference type="EMBL" id="VJVZ01000010">
    <property type="protein sequence ID" value="TRW23133.1"/>
    <property type="molecule type" value="Genomic_DNA"/>
</dbReference>
<dbReference type="GO" id="GO:0006508">
    <property type="term" value="P:proteolysis"/>
    <property type="evidence" value="ECO:0007669"/>
    <property type="project" value="UniProtKB-KW"/>
</dbReference>
<keyword evidence="12" id="KW-0325">Glycoprotein</keyword>
<organism evidence="14 15">
    <name type="scientific">Flavobacterium zepuense</name>
    <dbReference type="NCBI Taxonomy" id="2593302"/>
    <lineage>
        <taxon>Bacteria</taxon>
        <taxon>Pseudomonadati</taxon>
        <taxon>Bacteroidota</taxon>
        <taxon>Flavobacteriia</taxon>
        <taxon>Flavobacteriales</taxon>
        <taxon>Flavobacteriaceae</taxon>
        <taxon>Flavobacterium</taxon>
    </lineage>
</organism>
<keyword evidence="6" id="KW-0479">Metal-binding</keyword>
<comment type="caution">
    <text evidence="14">The sequence shown here is derived from an EMBL/GenBank/DDBJ whole genome shotgun (WGS) entry which is preliminary data.</text>
</comment>
<dbReference type="GO" id="GO:0046872">
    <property type="term" value="F:metal ion binding"/>
    <property type="evidence" value="ECO:0007669"/>
    <property type="project" value="UniProtKB-KW"/>
</dbReference>
<evidence type="ECO:0000256" key="5">
    <source>
        <dbReference type="ARBA" id="ARBA00022692"/>
    </source>
</evidence>
<sequence>MKKLFITAFGLFAAFSATAQKLDNSLLWKISGNGLSKPSYLFGTMHISCDATLDAGVQTALENTKQLYLELDMDDPKISSEILAGMNMKNGVTLNSLASTEDYKVLDEFLTTTLGAPSGSLKTVKPMVISTLLIPKMIDCEPQSFEMELLKYTQMQKEEVYGLETVKEQLTLFDNVPYTEQMTDLIKTAYDNMNYAKAETQQLMLLYKSKDINGILEFMKKDGNPLFANHMDAFINNRNKNWIPRIEKIAKEKPTLFAVGAGHLPGDSGVITLLRKQGYTVEAVK</sequence>
<evidence type="ECO:0000256" key="12">
    <source>
        <dbReference type="ARBA" id="ARBA00023180"/>
    </source>
</evidence>
<proteinExistence type="predicted"/>
<dbReference type="AlphaFoldDB" id="A0A552UY33"/>
<evidence type="ECO:0000256" key="9">
    <source>
        <dbReference type="ARBA" id="ARBA00022989"/>
    </source>
</evidence>
<evidence type="ECO:0000256" key="8">
    <source>
        <dbReference type="ARBA" id="ARBA00022801"/>
    </source>
</evidence>
<comment type="cofactor">
    <cofactor evidence="1">
        <name>Mn(2+)</name>
        <dbReference type="ChEBI" id="CHEBI:29035"/>
    </cofactor>
</comment>
<dbReference type="Proteomes" id="UP000320643">
    <property type="component" value="Unassembled WGS sequence"/>
</dbReference>